<evidence type="ECO:0000256" key="3">
    <source>
        <dbReference type="ARBA" id="ARBA00022483"/>
    </source>
</evidence>
<keyword evidence="2" id="KW-0813">Transport</keyword>
<sequence length="809" mass="92339">MDSVYSNKEMIDNFIEDYDDINGVNDSTTATTPDDDDDEEEEEEKEEKDEEEKDTDVDFIQRLGIELQKRIGILPKVEVITLILTNKPKKFIRILCVKPKSYSEISRTIRAARTMKLMIRACGHLSSYNSILYGTKHTVLIDCVNLSDSPRIEFVNIKCKTTGKEIQGLKLLSCVTMNELIHYQINHNIEINQYVDTYSIQDTIVGSILSTQPGIIGPTGSAYGGCLTDEVIAIRIVNCYGDLIEYSNEKEIMIAVSNLGLLGVVYDVTLRYTPITLTKVNYQFYKWSDLLNIENNILKDAITTNQSIEIIYLPYNSCHTLSSTNDNNDTLTDAVVDDGNDVDDNYMDGSIDLKNWNIEEDELLLRTTKRLSQDIHDNYITVDIRNNSHSNNNINDNDPSICYDSDPQQFVYLLDQVFGPSSKELIEQPDNTPKLLKRAHHYLKCKYCPKPTIIQYTPWALNSFGKFKEPLRILKFTMETDPELNRFTLAIHTILDILHKLANDDLPNYSVNLGLRIQFTRGTNNGHLLGVGLESDEPKLDRKNLLLAHITFMGLIGNGPNKLWNDAAKQINLTMLTKIPTCMPQWKTEWHVKQILLNKFREALKQTAEPLKQLITIADRDGMFLNQYLAFIFYSKLTFYQKLYESQRNDYLYNSEMASFIAKQLIGNQLDSVKGALGDKKDEGEGVLGGRKEIDPEVEAALREAEEKREAKHRKMEEEREVMRQGIRDKYGIKKKEEEVPADFDFSSPEGRLGRKRKTPAELAAEANEADDENILTSMLPENMRNMANKVTEVPGKIISEASEKCLLM</sequence>
<evidence type="ECO:0000256" key="5">
    <source>
        <dbReference type="ARBA" id="ARBA00037297"/>
    </source>
</evidence>
<reference evidence="9" key="2">
    <citation type="submission" date="2023-11" db="UniProtKB">
        <authorList>
            <consortium name="WormBaseParasite"/>
        </authorList>
    </citation>
    <scope>IDENTIFICATION</scope>
</reference>
<evidence type="ECO:0000313" key="9">
    <source>
        <dbReference type="WBParaSite" id="SRDH1_78310.1"/>
    </source>
</evidence>
<evidence type="ECO:0000313" key="8">
    <source>
        <dbReference type="Proteomes" id="UP000050792"/>
    </source>
</evidence>
<dbReference type="Proteomes" id="UP000050792">
    <property type="component" value="Unassembled WGS sequence"/>
</dbReference>
<dbReference type="GO" id="GO:0043195">
    <property type="term" value="C:terminal bouton"/>
    <property type="evidence" value="ECO:0007669"/>
    <property type="project" value="TreeGrafter"/>
</dbReference>
<dbReference type="PANTHER" id="PTHR16705:SF4">
    <property type="entry name" value="COMPLEXIN"/>
    <property type="match status" value="1"/>
</dbReference>
<accession>A0AA85G564</accession>
<dbReference type="GO" id="GO:0046928">
    <property type="term" value="P:regulation of neurotransmitter secretion"/>
    <property type="evidence" value="ECO:0007669"/>
    <property type="project" value="TreeGrafter"/>
</dbReference>
<organism evidence="8 9">
    <name type="scientific">Schistosoma rodhaini</name>
    <dbReference type="NCBI Taxonomy" id="6188"/>
    <lineage>
        <taxon>Eukaryota</taxon>
        <taxon>Metazoa</taxon>
        <taxon>Spiralia</taxon>
        <taxon>Lophotrochozoa</taxon>
        <taxon>Platyhelminthes</taxon>
        <taxon>Trematoda</taxon>
        <taxon>Digenea</taxon>
        <taxon>Strigeidida</taxon>
        <taxon>Schistosomatoidea</taxon>
        <taxon>Schistosomatidae</taxon>
        <taxon>Schistosoma</taxon>
    </lineage>
</organism>
<dbReference type="GO" id="GO:0031201">
    <property type="term" value="C:SNARE complex"/>
    <property type="evidence" value="ECO:0007669"/>
    <property type="project" value="TreeGrafter"/>
</dbReference>
<evidence type="ECO:0000259" key="7">
    <source>
        <dbReference type="PROSITE" id="PS51387"/>
    </source>
</evidence>
<dbReference type="GO" id="GO:0071949">
    <property type="term" value="F:FAD binding"/>
    <property type="evidence" value="ECO:0007669"/>
    <property type="project" value="InterPro"/>
</dbReference>
<dbReference type="CDD" id="cd22808">
    <property type="entry name" value="Complexin_NTD_CPLX_I_II"/>
    <property type="match status" value="1"/>
</dbReference>
<dbReference type="PROSITE" id="PS51387">
    <property type="entry name" value="FAD_PCMH"/>
    <property type="match status" value="1"/>
</dbReference>
<feature type="domain" description="FAD-binding PCMH-type" evidence="7">
    <location>
        <begin position="84"/>
        <end position="275"/>
    </location>
</feature>
<keyword evidence="3" id="KW-0268">Exocytosis</keyword>
<dbReference type="Gene3D" id="3.30.465.10">
    <property type="match status" value="1"/>
</dbReference>
<feature type="compositionally biased region" description="Acidic residues" evidence="6">
    <location>
        <begin position="33"/>
        <end position="55"/>
    </location>
</feature>
<dbReference type="InterPro" id="IPR016166">
    <property type="entry name" value="FAD-bd_PCMH"/>
</dbReference>
<dbReference type="InterPro" id="IPR036318">
    <property type="entry name" value="FAD-bd_PCMH-like_sf"/>
</dbReference>
<dbReference type="GO" id="GO:0019905">
    <property type="term" value="F:syntaxin binding"/>
    <property type="evidence" value="ECO:0007669"/>
    <property type="project" value="InterPro"/>
</dbReference>
<keyword evidence="8" id="KW-1185">Reference proteome</keyword>
<dbReference type="SUPFAM" id="SSF56176">
    <property type="entry name" value="FAD-binding/transporter-associated domain-like"/>
    <property type="match status" value="1"/>
</dbReference>
<comment type="similarity">
    <text evidence="1">Belongs to the complexin/synaphin family.</text>
</comment>
<evidence type="ECO:0000256" key="6">
    <source>
        <dbReference type="SAM" id="MobiDB-lite"/>
    </source>
</evidence>
<feature type="region of interest" description="Disordered" evidence="6">
    <location>
        <begin position="16"/>
        <end position="55"/>
    </location>
</feature>
<reference evidence="8" key="1">
    <citation type="submission" date="2022-06" db="EMBL/GenBank/DDBJ databases">
        <authorList>
            <person name="Berger JAMES D."/>
            <person name="Berger JAMES D."/>
        </authorList>
    </citation>
    <scope>NUCLEOTIDE SEQUENCE [LARGE SCALE GENOMIC DNA]</scope>
</reference>
<keyword evidence="4" id="KW-0532">Neurotransmitter transport</keyword>
<dbReference type="PANTHER" id="PTHR16705">
    <property type="entry name" value="COMPLEXIN"/>
    <property type="match status" value="1"/>
</dbReference>
<dbReference type="InterPro" id="IPR016169">
    <property type="entry name" value="FAD-bd_PCMH_sub2"/>
</dbReference>
<dbReference type="Pfam" id="PF05835">
    <property type="entry name" value="Synaphin"/>
    <property type="match status" value="1"/>
</dbReference>
<dbReference type="InterPro" id="IPR008849">
    <property type="entry name" value="Synaphin"/>
</dbReference>
<protein>
    <submittedName>
        <fullName evidence="9">FAD-binding PCMH-type domain-containing protein</fullName>
    </submittedName>
</protein>
<comment type="function">
    <text evidence="5">Positively regulates a late step in synaptic vesicle exocytosis.</text>
</comment>
<dbReference type="WBParaSite" id="SRDH1_78310.1">
    <property type="protein sequence ID" value="SRDH1_78310.1"/>
    <property type="gene ID" value="SRDH1_78310"/>
</dbReference>
<evidence type="ECO:0000256" key="4">
    <source>
        <dbReference type="ARBA" id="ARBA00022775"/>
    </source>
</evidence>
<dbReference type="Gene3D" id="1.20.5.580">
    <property type="entry name" value="Single Helix bin"/>
    <property type="match status" value="1"/>
</dbReference>
<proteinExistence type="inferred from homology"/>
<dbReference type="SUPFAM" id="SSF58038">
    <property type="entry name" value="SNARE fusion complex"/>
    <property type="match status" value="1"/>
</dbReference>
<evidence type="ECO:0000256" key="1">
    <source>
        <dbReference type="ARBA" id="ARBA00005396"/>
    </source>
</evidence>
<evidence type="ECO:0000256" key="2">
    <source>
        <dbReference type="ARBA" id="ARBA00022448"/>
    </source>
</evidence>
<name>A0AA85G564_9TREM</name>
<dbReference type="GO" id="GO:0016079">
    <property type="term" value="P:synaptic vesicle exocytosis"/>
    <property type="evidence" value="ECO:0007669"/>
    <property type="project" value="TreeGrafter"/>
</dbReference>
<dbReference type="AlphaFoldDB" id="A0AA85G564"/>